<name>A0A9Q1F5J0_SYNKA</name>
<evidence type="ECO:0000313" key="3">
    <source>
        <dbReference type="EMBL" id="KAJ8351558.1"/>
    </source>
</evidence>
<evidence type="ECO:0000256" key="1">
    <source>
        <dbReference type="SAM" id="MobiDB-lite"/>
    </source>
</evidence>
<evidence type="ECO:0000313" key="4">
    <source>
        <dbReference type="Proteomes" id="UP001152622"/>
    </source>
</evidence>
<accession>A0A9Q1F5J0</accession>
<dbReference type="InterPro" id="IPR012337">
    <property type="entry name" value="RNaseH-like_sf"/>
</dbReference>
<dbReference type="Pfam" id="PF05699">
    <property type="entry name" value="Dimer_Tnp_hAT"/>
    <property type="match status" value="1"/>
</dbReference>
<sequence length="408" mass="45784">MVPIQTVERDGFRCMVRTLDAKYELPSRKVFSQRLLPELSTEVRDKVMNEIGNIEAFSATTDLWSSRTTEPYISLTIHFIDDDWKLRNRCLQTAFFPDDHTGALIADGLKETLTAWGLDEVRLMCMTTDSGANMVCALGINKWPRLACFGHRLHIAIDIKVWEAITTALTPLQAFTDALSGEEYVSVSYVKPVLHLFNSKILKPEEDKTGLSEDIKKKVLEYLNEKYQDPATNKLLSMATFLDPQFKATYLSPEELEEVKNRAATEAKALEEKTATETSSTVGQREMEERTALSPQPKKNKISLASFFAECSSSAPPKQQGFGVELDSYLLIVTADHGSDPLQWWHLHSSHFPRISRLAKQYLCIPATSSPSERVFSTGGNIVTSSRASLKPENVDRLVFLAKNLNVA</sequence>
<dbReference type="GO" id="GO:0046983">
    <property type="term" value="F:protein dimerization activity"/>
    <property type="evidence" value="ECO:0007669"/>
    <property type="project" value="InterPro"/>
</dbReference>
<dbReference type="InterPro" id="IPR052035">
    <property type="entry name" value="ZnF_BED_domain_contain"/>
</dbReference>
<feature type="domain" description="HAT C-terminal dimerisation" evidence="2">
    <location>
        <begin position="326"/>
        <end position="405"/>
    </location>
</feature>
<keyword evidence="4" id="KW-1185">Reference proteome</keyword>
<dbReference type="EMBL" id="JAINUF010000008">
    <property type="protein sequence ID" value="KAJ8351558.1"/>
    <property type="molecule type" value="Genomic_DNA"/>
</dbReference>
<comment type="caution">
    <text evidence="3">The sequence shown here is derived from an EMBL/GenBank/DDBJ whole genome shotgun (WGS) entry which is preliminary data.</text>
</comment>
<dbReference type="PANTHER" id="PTHR46481:SF9">
    <property type="entry name" value="ZINC FINGER BED DOMAIN-CONTAINING PROTEIN 1-LIKE"/>
    <property type="match status" value="1"/>
</dbReference>
<feature type="region of interest" description="Disordered" evidence="1">
    <location>
        <begin position="265"/>
        <end position="298"/>
    </location>
</feature>
<evidence type="ECO:0000259" key="2">
    <source>
        <dbReference type="Pfam" id="PF05699"/>
    </source>
</evidence>
<proteinExistence type="predicted"/>
<dbReference type="SUPFAM" id="SSF140996">
    <property type="entry name" value="Hermes dimerisation domain"/>
    <property type="match status" value="1"/>
</dbReference>
<reference evidence="3" key="1">
    <citation type="journal article" date="2023" name="Science">
        <title>Genome structures resolve the early diversification of teleost fishes.</title>
        <authorList>
            <person name="Parey E."/>
            <person name="Louis A."/>
            <person name="Montfort J."/>
            <person name="Bouchez O."/>
            <person name="Roques C."/>
            <person name="Iampietro C."/>
            <person name="Lluch J."/>
            <person name="Castinel A."/>
            <person name="Donnadieu C."/>
            <person name="Desvignes T."/>
            <person name="Floi Bucao C."/>
            <person name="Jouanno E."/>
            <person name="Wen M."/>
            <person name="Mejri S."/>
            <person name="Dirks R."/>
            <person name="Jansen H."/>
            <person name="Henkel C."/>
            <person name="Chen W.J."/>
            <person name="Zahm M."/>
            <person name="Cabau C."/>
            <person name="Klopp C."/>
            <person name="Thompson A.W."/>
            <person name="Robinson-Rechavi M."/>
            <person name="Braasch I."/>
            <person name="Lecointre G."/>
            <person name="Bobe J."/>
            <person name="Postlethwait J.H."/>
            <person name="Berthelot C."/>
            <person name="Roest Crollius H."/>
            <person name="Guiguen Y."/>
        </authorList>
    </citation>
    <scope>NUCLEOTIDE SEQUENCE</scope>
    <source>
        <strain evidence="3">WJC10195</strain>
    </source>
</reference>
<dbReference type="PANTHER" id="PTHR46481">
    <property type="entry name" value="ZINC FINGER BED DOMAIN-CONTAINING PROTEIN 4"/>
    <property type="match status" value="1"/>
</dbReference>
<dbReference type="OrthoDB" id="10050977at2759"/>
<dbReference type="InterPro" id="IPR008906">
    <property type="entry name" value="HATC_C_dom"/>
</dbReference>
<protein>
    <recommendedName>
        <fullName evidence="2">HAT C-terminal dimerisation domain-containing protein</fullName>
    </recommendedName>
</protein>
<gene>
    <name evidence="3" type="ORF">SKAU_G00230340</name>
</gene>
<dbReference type="Proteomes" id="UP001152622">
    <property type="component" value="Chromosome 8"/>
</dbReference>
<dbReference type="AlphaFoldDB" id="A0A9Q1F5J0"/>
<organism evidence="3 4">
    <name type="scientific">Synaphobranchus kaupii</name>
    <name type="common">Kaup's arrowtooth eel</name>
    <dbReference type="NCBI Taxonomy" id="118154"/>
    <lineage>
        <taxon>Eukaryota</taxon>
        <taxon>Metazoa</taxon>
        <taxon>Chordata</taxon>
        <taxon>Craniata</taxon>
        <taxon>Vertebrata</taxon>
        <taxon>Euteleostomi</taxon>
        <taxon>Actinopterygii</taxon>
        <taxon>Neopterygii</taxon>
        <taxon>Teleostei</taxon>
        <taxon>Anguilliformes</taxon>
        <taxon>Synaphobranchidae</taxon>
        <taxon>Synaphobranchus</taxon>
    </lineage>
</organism>
<feature type="compositionally biased region" description="Basic and acidic residues" evidence="1">
    <location>
        <begin position="265"/>
        <end position="275"/>
    </location>
</feature>
<dbReference type="SUPFAM" id="SSF53098">
    <property type="entry name" value="Ribonuclease H-like"/>
    <property type="match status" value="1"/>
</dbReference>